<evidence type="ECO:0000313" key="2">
    <source>
        <dbReference type="Proteomes" id="UP000011682"/>
    </source>
</evidence>
<keyword evidence="2" id="KW-1185">Reference proteome</keyword>
<keyword evidence="1" id="KW-0449">Lipoprotein</keyword>
<protein>
    <submittedName>
        <fullName evidence="1">Lipoprotein</fullName>
    </submittedName>
</protein>
<evidence type="ECO:0000313" key="1">
    <source>
        <dbReference type="EMBL" id="EPX58032.1"/>
    </source>
</evidence>
<dbReference type="Proteomes" id="UP000011682">
    <property type="component" value="Unassembled WGS sequence"/>
</dbReference>
<dbReference type="EMBL" id="ANAH02000027">
    <property type="protein sequence ID" value="EPX58032.1"/>
    <property type="molecule type" value="Genomic_DNA"/>
</dbReference>
<dbReference type="AlphaFoldDB" id="S9P737"/>
<reference evidence="1" key="1">
    <citation type="submission" date="2013-05" db="EMBL/GenBank/DDBJ databases">
        <title>Genome assembly of Cystobacter fuscus DSM 2262.</title>
        <authorList>
            <person name="Sharma G."/>
            <person name="Khatri I."/>
            <person name="Kaur C."/>
            <person name="Mayilraj S."/>
            <person name="Subramanian S."/>
        </authorList>
    </citation>
    <scope>NUCLEOTIDE SEQUENCE [LARGE SCALE GENOMIC DNA]</scope>
    <source>
        <strain evidence="1">DSM 2262</strain>
    </source>
</reference>
<dbReference type="eggNOG" id="COG1633">
    <property type="taxonomic scope" value="Bacteria"/>
</dbReference>
<sequence length="86" mass="9714">MRGVMARIAEDETRHAELSWAIDDWAHERLSDTEHATLREARRRAVETLRAELTQPLDAELIAQAGMPPPEVAAALLTSLERELWA</sequence>
<gene>
    <name evidence="1" type="ORF">D187_004321</name>
</gene>
<comment type="caution">
    <text evidence="1">The sequence shown here is derived from an EMBL/GenBank/DDBJ whole genome shotgun (WGS) entry which is preliminary data.</text>
</comment>
<name>S9P737_CYSF2</name>
<accession>S9P737</accession>
<proteinExistence type="predicted"/>
<organism evidence="1 2">
    <name type="scientific">Cystobacter fuscus (strain ATCC 25194 / DSM 2262 / NBRC 100088 / M29)</name>
    <dbReference type="NCBI Taxonomy" id="1242864"/>
    <lineage>
        <taxon>Bacteria</taxon>
        <taxon>Pseudomonadati</taxon>
        <taxon>Myxococcota</taxon>
        <taxon>Myxococcia</taxon>
        <taxon>Myxococcales</taxon>
        <taxon>Cystobacterineae</taxon>
        <taxon>Archangiaceae</taxon>
        <taxon>Cystobacter</taxon>
    </lineage>
</organism>